<keyword evidence="3" id="KW-1185">Reference proteome</keyword>
<feature type="region of interest" description="Disordered" evidence="1">
    <location>
        <begin position="199"/>
        <end position="224"/>
    </location>
</feature>
<dbReference type="OrthoDB" id="5596871at2759"/>
<feature type="region of interest" description="Disordered" evidence="1">
    <location>
        <begin position="253"/>
        <end position="287"/>
    </location>
</feature>
<dbReference type="Proteomes" id="UP001151516">
    <property type="component" value="Unassembled WGS sequence"/>
</dbReference>
<reference evidence="2" key="1">
    <citation type="submission" date="2022-07" db="EMBL/GenBank/DDBJ databases">
        <title>Phylogenomic reconstructions and comparative analyses of Kickxellomycotina fungi.</title>
        <authorList>
            <person name="Reynolds N.K."/>
            <person name="Stajich J.E."/>
            <person name="Barry K."/>
            <person name="Grigoriev I.V."/>
            <person name="Crous P."/>
            <person name="Smith M.E."/>
        </authorList>
    </citation>
    <scope>NUCLEOTIDE SEQUENCE</scope>
    <source>
        <strain evidence="2">CBS 109367</strain>
    </source>
</reference>
<sequence length="398" mass="42907">MPIASPRLAVRTRTAPIAELSSVVAYNSSPQLPKSSSDARHSTQLTKKKSYASLHSSALLQSRKSSASTIPSTRHERSLELLRTVLATAQVLGSELEPSQAAKVVAESIEPAARALWRLTLDEQRIAFIDTLRQLQHPHADVIGSLNVLLCNRVAIGLLGPNSAADYRCAMQRPACVDAALPIDIVGLTRSVAACSLSSSFGSDESATTLGAEDGERFDSGEAADPFEQTVQGLKLGLVEMWASNGFWRGASARSRSDASGRPRRSSAHSVHTAVGDEPRPGAAEAKPAAITDHMGTCWPLDEASKEAASSWGRFYADLGGVRVPTRFRVPRHSLAMLATEQLMMRNDKIVCPLKNRLQEANPRRQRFEDFINATGTIPLPAPPAKLRRSPLCDSVAF</sequence>
<evidence type="ECO:0000313" key="2">
    <source>
        <dbReference type="EMBL" id="KAJ2683205.1"/>
    </source>
</evidence>
<gene>
    <name evidence="2" type="ORF">IWW39_005630</name>
</gene>
<feature type="compositionally biased region" description="Polar residues" evidence="1">
    <location>
        <begin position="199"/>
        <end position="209"/>
    </location>
</feature>
<proteinExistence type="predicted"/>
<accession>A0A9W8L297</accession>
<evidence type="ECO:0000313" key="3">
    <source>
        <dbReference type="Proteomes" id="UP001151516"/>
    </source>
</evidence>
<dbReference type="AlphaFoldDB" id="A0A9W8L297"/>
<protein>
    <submittedName>
        <fullName evidence="2">Uncharacterized protein</fullName>
    </submittedName>
</protein>
<dbReference type="EMBL" id="JANBTX010000310">
    <property type="protein sequence ID" value="KAJ2683205.1"/>
    <property type="molecule type" value="Genomic_DNA"/>
</dbReference>
<comment type="caution">
    <text evidence="2">The sequence shown here is derived from an EMBL/GenBank/DDBJ whole genome shotgun (WGS) entry which is preliminary data.</text>
</comment>
<name>A0A9W8L297_9FUNG</name>
<organism evidence="2 3">
    <name type="scientific">Coemansia spiralis</name>
    <dbReference type="NCBI Taxonomy" id="417178"/>
    <lineage>
        <taxon>Eukaryota</taxon>
        <taxon>Fungi</taxon>
        <taxon>Fungi incertae sedis</taxon>
        <taxon>Zoopagomycota</taxon>
        <taxon>Kickxellomycotina</taxon>
        <taxon>Kickxellomycetes</taxon>
        <taxon>Kickxellales</taxon>
        <taxon>Kickxellaceae</taxon>
        <taxon>Coemansia</taxon>
    </lineage>
</organism>
<evidence type="ECO:0000256" key="1">
    <source>
        <dbReference type="SAM" id="MobiDB-lite"/>
    </source>
</evidence>